<sequence length="195" mass="22711">MFSDSSAFSNLPEFKPFCGKDAELSRISCINGSEHEYLWNGTIDFSFTRRLIKESVTVIGIQEMRKALHFQPPPSWTSLNTTYPFNEEIDAARTLEAYYNLKEQRIIVRHLKIKDFFEHNISRGIEFLDNRNPVIREVFKCRFGNMVSGEIDKKTIDRLINESYGFTVGGLFYDVIEEQMASTECYSKLNLEKTF</sequence>
<accession>A0A1I7UZV7</accession>
<dbReference type="WBParaSite" id="Csp11.Scaffold630.g21002.t1">
    <property type="protein sequence ID" value="Csp11.Scaffold630.g21002.t1"/>
    <property type="gene ID" value="Csp11.Scaffold630.g21002"/>
</dbReference>
<evidence type="ECO:0000313" key="1">
    <source>
        <dbReference type="Proteomes" id="UP000095282"/>
    </source>
</evidence>
<dbReference type="Proteomes" id="UP000095282">
    <property type="component" value="Unplaced"/>
</dbReference>
<name>A0A1I7UZV7_9PELO</name>
<keyword evidence="1" id="KW-1185">Reference proteome</keyword>
<evidence type="ECO:0000313" key="2">
    <source>
        <dbReference type="WBParaSite" id="Csp11.Scaffold630.g21002.t1"/>
    </source>
</evidence>
<protein>
    <submittedName>
        <fullName evidence="2">Uncharacterized protein</fullName>
    </submittedName>
</protein>
<proteinExistence type="predicted"/>
<reference evidence="2" key="1">
    <citation type="submission" date="2016-11" db="UniProtKB">
        <authorList>
            <consortium name="WormBaseParasite"/>
        </authorList>
    </citation>
    <scope>IDENTIFICATION</scope>
</reference>
<dbReference type="AlphaFoldDB" id="A0A1I7UZV7"/>
<organism evidence="1 2">
    <name type="scientific">Caenorhabditis tropicalis</name>
    <dbReference type="NCBI Taxonomy" id="1561998"/>
    <lineage>
        <taxon>Eukaryota</taxon>
        <taxon>Metazoa</taxon>
        <taxon>Ecdysozoa</taxon>
        <taxon>Nematoda</taxon>
        <taxon>Chromadorea</taxon>
        <taxon>Rhabditida</taxon>
        <taxon>Rhabditina</taxon>
        <taxon>Rhabditomorpha</taxon>
        <taxon>Rhabditoidea</taxon>
        <taxon>Rhabditidae</taxon>
        <taxon>Peloderinae</taxon>
        <taxon>Caenorhabditis</taxon>
    </lineage>
</organism>